<dbReference type="EMBL" id="CP137642">
    <property type="protein sequence ID" value="WOX56857.1"/>
    <property type="molecule type" value="Genomic_DNA"/>
</dbReference>
<feature type="transmembrane region" description="Helical" evidence="1">
    <location>
        <begin position="109"/>
        <end position="140"/>
    </location>
</feature>
<dbReference type="KEGG" id="mrc:R6Y96_05915"/>
<dbReference type="Pfam" id="PF07670">
    <property type="entry name" value="Gate"/>
    <property type="match status" value="2"/>
</dbReference>
<evidence type="ECO:0000313" key="3">
    <source>
        <dbReference type="EMBL" id="WOX56857.1"/>
    </source>
</evidence>
<organism evidence="3 4">
    <name type="scientific">Methanoculleus receptaculi</name>
    <dbReference type="NCBI Taxonomy" id="394967"/>
    <lineage>
        <taxon>Archaea</taxon>
        <taxon>Methanobacteriati</taxon>
        <taxon>Methanobacteriota</taxon>
        <taxon>Stenosarchaea group</taxon>
        <taxon>Methanomicrobia</taxon>
        <taxon>Methanomicrobiales</taxon>
        <taxon>Methanomicrobiaceae</taxon>
        <taxon>Methanoculleus</taxon>
    </lineage>
</organism>
<feature type="transmembrane region" description="Helical" evidence="1">
    <location>
        <begin position="85"/>
        <end position="103"/>
    </location>
</feature>
<protein>
    <submittedName>
        <fullName evidence="3">Nucleoside recognition domain-containing protein</fullName>
    </submittedName>
</protein>
<dbReference type="PANTHER" id="PTHR38139">
    <property type="entry name" value="GATE DOMAIN-CONTAINING PROTEIN"/>
    <property type="match status" value="1"/>
</dbReference>
<name>A0AAX4FSF1_9EURY</name>
<feature type="transmembrane region" description="Helical" evidence="1">
    <location>
        <begin position="252"/>
        <end position="272"/>
    </location>
</feature>
<dbReference type="GeneID" id="85732674"/>
<evidence type="ECO:0000256" key="1">
    <source>
        <dbReference type="SAM" id="Phobius"/>
    </source>
</evidence>
<feature type="transmembrane region" description="Helical" evidence="1">
    <location>
        <begin position="223"/>
        <end position="245"/>
    </location>
</feature>
<feature type="transmembrane region" description="Helical" evidence="1">
    <location>
        <begin position="52"/>
        <end position="73"/>
    </location>
</feature>
<keyword evidence="1" id="KW-0472">Membrane</keyword>
<dbReference type="PANTHER" id="PTHR38139:SF1">
    <property type="entry name" value="NUCLEOSIDE TRANSPORTER_FEOB GTPASE GATE DOMAIN-CONTAINING PROTEIN"/>
    <property type="match status" value="1"/>
</dbReference>
<sequence>MKVVPLISYAVRAVLLVTLGIAIANILAETGIFSRLSSLTAPFCRLSGLSEASVLSIIAMAVNATAGKSMLAGYYQNGDVREEEVIPALIMGAFPVVLGESLFRVHLPVALVLLGPVVGGIYTGLNLFSSGIQGLFALLYSRRFLADGQPQVAAPAAPETPVALNRQVVISGCRKAVPTLRRVVPVTLAALIVFALLSETGIIDLIAAAFDPLLRLVGLPGESAAALVAHSAHFSAGYAIVASLIETGALTLETALITLILGSMAVITMIYIKYSVPLYLSLFGSLGVRVSLVTYVASMAAKVATLLLVMVAA</sequence>
<dbReference type="Proteomes" id="UP001305652">
    <property type="component" value="Chromosome"/>
</dbReference>
<feature type="domain" description="Nucleoside transporter/FeoB GTPase Gate" evidence="2">
    <location>
        <begin position="11"/>
        <end position="100"/>
    </location>
</feature>
<keyword evidence="1" id="KW-0812">Transmembrane</keyword>
<evidence type="ECO:0000313" key="4">
    <source>
        <dbReference type="Proteomes" id="UP001305652"/>
    </source>
</evidence>
<evidence type="ECO:0000259" key="2">
    <source>
        <dbReference type="Pfam" id="PF07670"/>
    </source>
</evidence>
<keyword evidence="4" id="KW-1185">Reference proteome</keyword>
<feature type="domain" description="Nucleoside transporter/FeoB GTPase Gate" evidence="2">
    <location>
        <begin position="181"/>
        <end position="284"/>
    </location>
</feature>
<reference evidence="3 4" key="1">
    <citation type="submission" date="2023-10" db="EMBL/GenBank/DDBJ databases">
        <title>The complete genome sequence of Methanoculleus receptaculi DSM 18860.</title>
        <authorList>
            <person name="Lai S.-J."/>
            <person name="You Y.-T."/>
            <person name="Chen S.-C."/>
        </authorList>
    </citation>
    <scope>NUCLEOTIDE SEQUENCE [LARGE SCALE GENOMIC DNA]</scope>
    <source>
        <strain evidence="3 4">DSM 18860</strain>
    </source>
</reference>
<accession>A0AAX4FSF1</accession>
<proteinExistence type="predicted"/>
<dbReference type="InterPro" id="IPR038880">
    <property type="entry name" value="MJ0871-like"/>
</dbReference>
<dbReference type="InterPro" id="IPR011642">
    <property type="entry name" value="Gate_dom"/>
</dbReference>
<keyword evidence="1" id="KW-1133">Transmembrane helix</keyword>
<dbReference type="RefSeq" id="WP_318620296.1">
    <property type="nucleotide sequence ID" value="NZ_CP137642.1"/>
</dbReference>
<gene>
    <name evidence="3" type="ORF">R6Y96_05915</name>
</gene>
<feature type="transmembrane region" description="Helical" evidence="1">
    <location>
        <begin position="183"/>
        <end position="203"/>
    </location>
</feature>
<dbReference type="AlphaFoldDB" id="A0AAX4FSF1"/>
<feature type="transmembrane region" description="Helical" evidence="1">
    <location>
        <begin position="292"/>
        <end position="312"/>
    </location>
</feature>